<dbReference type="NCBIfam" id="NF004815">
    <property type="entry name" value="PRK06169.1"/>
    <property type="match status" value="1"/>
</dbReference>
<dbReference type="GO" id="GO:0016787">
    <property type="term" value="F:hydrolase activity"/>
    <property type="evidence" value="ECO:0007669"/>
    <property type="project" value="UniProtKB-KW"/>
</dbReference>
<dbReference type="PANTHER" id="PTHR11895">
    <property type="entry name" value="TRANSAMIDASE"/>
    <property type="match status" value="1"/>
</dbReference>
<evidence type="ECO:0000256" key="1">
    <source>
        <dbReference type="ARBA" id="ARBA00003871"/>
    </source>
</evidence>
<proteinExistence type="inferred from homology"/>
<keyword evidence="5" id="KW-0378">Hydrolase</keyword>
<protein>
    <recommendedName>
        <fullName evidence="3">Indoleacetamide hydrolase</fullName>
    </recommendedName>
</protein>
<dbReference type="RefSeq" id="WP_150942601.1">
    <property type="nucleotide sequence ID" value="NZ_VCMV01000006.1"/>
</dbReference>
<comment type="similarity">
    <text evidence="2">Belongs to the amidase family.</text>
</comment>
<keyword evidence="6" id="KW-1185">Reference proteome</keyword>
<accession>A0A5N3PFC6</accession>
<name>A0A5N3PFC6_9HYPH</name>
<gene>
    <name evidence="5" type="ORF">FEZ63_05340</name>
</gene>
<dbReference type="PANTHER" id="PTHR11895:SF7">
    <property type="entry name" value="GLUTAMYL-TRNA(GLN) AMIDOTRANSFERASE SUBUNIT A, MITOCHONDRIAL"/>
    <property type="match status" value="1"/>
</dbReference>
<dbReference type="InterPro" id="IPR000120">
    <property type="entry name" value="Amidase"/>
</dbReference>
<dbReference type="OrthoDB" id="9814821at2"/>
<dbReference type="Pfam" id="PF01425">
    <property type="entry name" value="Amidase"/>
    <property type="match status" value="1"/>
</dbReference>
<evidence type="ECO:0000313" key="5">
    <source>
        <dbReference type="EMBL" id="KAB0268419.1"/>
    </source>
</evidence>
<reference evidence="5 6" key="1">
    <citation type="journal article" date="2019" name="Microorganisms">
        <title>Genome Insights into the Novel Species Microvirga brassicacearum, a Rapeseed Endophyte with Biotechnological Potential.</title>
        <authorList>
            <person name="Jimenez-Gomez A."/>
            <person name="Saati-Santamaria Z."/>
            <person name="Igual J.M."/>
            <person name="Rivas R."/>
            <person name="Mateos P.F."/>
            <person name="Garcia-Fraile P."/>
        </authorList>
    </citation>
    <scope>NUCLEOTIDE SEQUENCE [LARGE SCALE GENOMIC DNA]</scope>
    <source>
        <strain evidence="5 6">CDVBN77</strain>
    </source>
</reference>
<evidence type="ECO:0000256" key="3">
    <source>
        <dbReference type="ARBA" id="ARBA00021874"/>
    </source>
</evidence>
<dbReference type="InterPro" id="IPR036928">
    <property type="entry name" value="AS_sf"/>
</dbReference>
<dbReference type="InterPro" id="IPR023631">
    <property type="entry name" value="Amidase_dom"/>
</dbReference>
<comment type="function">
    <text evidence="1">Hydrolyzes indole-3-acetamide (IAM) into indole-3-acetic acid (IAA).</text>
</comment>
<dbReference type="PROSITE" id="PS00571">
    <property type="entry name" value="AMIDASES"/>
    <property type="match status" value="1"/>
</dbReference>
<evidence type="ECO:0000313" key="6">
    <source>
        <dbReference type="Proteomes" id="UP000325684"/>
    </source>
</evidence>
<dbReference type="AlphaFoldDB" id="A0A5N3PFC6"/>
<dbReference type="SUPFAM" id="SSF75304">
    <property type="entry name" value="Amidase signature (AS) enzymes"/>
    <property type="match status" value="1"/>
</dbReference>
<dbReference type="Gene3D" id="3.90.1300.10">
    <property type="entry name" value="Amidase signature (AS) domain"/>
    <property type="match status" value="1"/>
</dbReference>
<sequence>MTMEILTLPVAELTARYRSKALSPVEVTEAHLERAELVDAQLAAFQLLTPDLAREQARASEARWRAGTPIGELDGVPVTIKDNFDIAGLPTRSGSLTTSDKPATDDMPSVARLREAGAVFIGKTTTPEFAWKGITDSALRGITRNPWNPAHSPGGSSGGGAAALAAGVGALALGNDGGGSIRIPASLSGLFGIKPTFGRVPHAQTGLFCTLASGGPIARSVADAAAMLQVLVQPDDRDYYAVPAPAPDWLGNLRAGIKGMRIGYSPALQGIEPSTEVSRAIAKAIELARELGAEIEDVGPVLEPLRPIFEEHWRAGFGARLRDVPRDQWDLLDPGFRELAESGLNVSGEALNRAEIARAKLAEKMAVFHRRYPILLTATTPVTAPRADILYNGPDYDRWQVAVPYTVPFNLTGQPAASLPCGLSASGLPIGLQVIGPRFAEGLVMRVSQALESAIGFDTRPPQR</sequence>
<dbReference type="EMBL" id="VCMV01000006">
    <property type="protein sequence ID" value="KAB0268419.1"/>
    <property type="molecule type" value="Genomic_DNA"/>
</dbReference>
<feature type="domain" description="Amidase" evidence="4">
    <location>
        <begin position="26"/>
        <end position="444"/>
    </location>
</feature>
<dbReference type="Proteomes" id="UP000325684">
    <property type="component" value="Unassembled WGS sequence"/>
</dbReference>
<organism evidence="5 6">
    <name type="scientific">Microvirga brassicacearum</name>
    <dbReference type="NCBI Taxonomy" id="2580413"/>
    <lineage>
        <taxon>Bacteria</taxon>
        <taxon>Pseudomonadati</taxon>
        <taxon>Pseudomonadota</taxon>
        <taxon>Alphaproteobacteria</taxon>
        <taxon>Hyphomicrobiales</taxon>
        <taxon>Methylobacteriaceae</taxon>
        <taxon>Microvirga</taxon>
    </lineage>
</organism>
<evidence type="ECO:0000256" key="2">
    <source>
        <dbReference type="ARBA" id="ARBA00009199"/>
    </source>
</evidence>
<dbReference type="InterPro" id="IPR020556">
    <property type="entry name" value="Amidase_CS"/>
</dbReference>
<evidence type="ECO:0000259" key="4">
    <source>
        <dbReference type="Pfam" id="PF01425"/>
    </source>
</evidence>
<comment type="caution">
    <text evidence="5">The sequence shown here is derived from an EMBL/GenBank/DDBJ whole genome shotgun (WGS) entry which is preliminary data.</text>
</comment>